<organism evidence="4 5">
    <name type="scientific">Acaromyces ingoldii</name>
    <dbReference type="NCBI Taxonomy" id="215250"/>
    <lineage>
        <taxon>Eukaryota</taxon>
        <taxon>Fungi</taxon>
        <taxon>Dikarya</taxon>
        <taxon>Basidiomycota</taxon>
        <taxon>Ustilaginomycotina</taxon>
        <taxon>Exobasidiomycetes</taxon>
        <taxon>Exobasidiales</taxon>
        <taxon>Cryptobasidiaceae</taxon>
        <taxon>Acaromyces</taxon>
    </lineage>
</organism>
<dbReference type="STRING" id="215250.A0A316YLP6"/>
<dbReference type="InParanoid" id="A0A316YLP6"/>
<dbReference type="Proteomes" id="UP000245768">
    <property type="component" value="Unassembled WGS sequence"/>
</dbReference>
<feature type="region of interest" description="Disordered" evidence="2">
    <location>
        <begin position="158"/>
        <end position="180"/>
    </location>
</feature>
<feature type="coiled-coil region" evidence="1">
    <location>
        <begin position="193"/>
        <end position="220"/>
    </location>
</feature>
<dbReference type="RefSeq" id="XP_025377367.1">
    <property type="nucleotide sequence ID" value="XM_025524988.1"/>
</dbReference>
<accession>A0A316YLP6</accession>
<dbReference type="Pfam" id="PF19189">
    <property type="entry name" value="Mtf2"/>
    <property type="match status" value="1"/>
</dbReference>
<dbReference type="InterPro" id="IPR040009">
    <property type="entry name" value="Mtf2/C5D6.12-like"/>
</dbReference>
<proteinExistence type="predicted"/>
<dbReference type="AlphaFoldDB" id="A0A316YLP6"/>
<dbReference type="EMBL" id="KZ819636">
    <property type="protein sequence ID" value="PWN90169.1"/>
    <property type="molecule type" value="Genomic_DNA"/>
</dbReference>
<dbReference type="PANTHER" id="PTHR39468">
    <property type="entry name" value="CHROMOSOME 7, WHOLE GENOME SHOTGUN SEQUENCE"/>
    <property type="match status" value="1"/>
</dbReference>
<feature type="domain" description="Mtf2-like C-terminal" evidence="3">
    <location>
        <begin position="202"/>
        <end position="325"/>
    </location>
</feature>
<dbReference type="InterPro" id="IPR043837">
    <property type="entry name" value="Mtf2-like_C"/>
</dbReference>
<dbReference type="GO" id="GO:0005739">
    <property type="term" value="C:mitochondrion"/>
    <property type="evidence" value="ECO:0007669"/>
    <property type="project" value="InterPro"/>
</dbReference>
<protein>
    <recommendedName>
        <fullName evidence="3">Mtf2-like C-terminal domain-containing protein</fullName>
    </recommendedName>
</protein>
<keyword evidence="1" id="KW-0175">Coiled coil</keyword>
<evidence type="ECO:0000256" key="1">
    <source>
        <dbReference type="SAM" id="Coils"/>
    </source>
</evidence>
<keyword evidence="5" id="KW-1185">Reference proteome</keyword>
<name>A0A316YLP6_9BASI</name>
<evidence type="ECO:0000313" key="5">
    <source>
        <dbReference type="Proteomes" id="UP000245768"/>
    </source>
</evidence>
<dbReference type="OrthoDB" id="2444174at2759"/>
<gene>
    <name evidence="4" type="ORF">FA10DRAFT_301445</name>
</gene>
<dbReference type="PANTHER" id="PTHR39468:SF1">
    <property type="entry name" value="MTF2-LIKE C-TERMINAL DOMAIN-CONTAINING PROTEIN"/>
    <property type="match status" value="1"/>
</dbReference>
<feature type="region of interest" description="Disordered" evidence="2">
    <location>
        <begin position="88"/>
        <end position="108"/>
    </location>
</feature>
<evidence type="ECO:0000256" key="2">
    <source>
        <dbReference type="SAM" id="MobiDB-lite"/>
    </source>
</evidence>
<evidence type="ECO:0000313" key="4">
    <source>
        <dbReference type="EMBL" id="PWN90169.1"/>
    </source>
</evidence>
<dbReference type="GeneID" id="37046904"/>
<reference evidence="4 5" key="1">
    <citation type="journal article" date="2018" name="Mol. Biol. Evol.">
        <title>Broad Genomic Sampling Reveals a Smut Pathogenic Ancestry of the Fungal Clade Ustilaginomycotina.</title>
        <authorList>
            <person name="Kijpornyongpan T."/>
            <person name="Mondo S.J."/>
            <person name="Barry K."/>
            <person name="Sandor L."/>
            <person name="Lee J."/>
            <person name="Lipzen A."/>
            <person name="Pangilinan J."/>
            <person name="LaButti K."/>
            <person name="Hainaut M."/>
            <person name="Henrissat B."/>
            <person name="Grigoriev I.V."/>
            <person name="Spatafora J.W."/>
            <person name="Aime M.C."/>
        </authorList>
    </citation>
    <scope>NUCLEOTIDE SEQUENCE [LARGE SCALE GENOMIC DNA]</scope>
    <source>
        <strain evidence="4 5">MCA 4198</strain>
    </source>
</reference>
<sequence length="408" mass="45793">MSQLERMAIRWALRSQAPVVIPRLPCARPFTCGRVARQEDKEPTPFDRVFSVTEPKDKEVLPRSVLGEGSDELNREWEGSIFRTEGTRRLRRGERPGAAASRSELTQSETRDFQRIFDQIYKSDRPSSPFDEHGDGDFGASVGAGARGEESLEAFADRAVRSHKDKIRREGRRSQFGTQRPRARAIAALKEGNAFEDVSYQQLEEEVERARADLAMCETESNVWSWAGREVFGSEPEHKPQYGIDTPYYAPVLHELLKVLRQRFKAPHSALAILRITRALGPASVVMGCTPHLYAEAIRTRFRSLGDLQGASEVLREARETGVLGGSSQAGAFTAHIAVQKGDSDSLRDERLIRQVVTDVQADVRRRAVEVRYHLGKDEDDILPVKQDLAILDDMDRLLGPSRTASSR</sequence>
<evidence type="ECO:0000259" key="3">
    <source>
        <dbReference type="Pfam" id="PF19189"/>
    </source>
</evidence>